<dbReference type="Proteomes" id="UP000004810">
    <property type="component" value="Unassembled WGS sequence"/>
</dbReference>
<dbReference type="InterPro" id="IPR010003">
    <property type="entry name" value="HARP_dom"/>
</dbReference>
<feature type="region of interest" description="Disordered" evidence="1">
    <location>
        <begin position="89"/>
        <end position="140"/>
    </location>
</feature>
<dbReference type="AlphaFoldDB" id="J9EMU5"/>
<dbReference type="Pfam" id="PF07443">
    <property type="entry name" value="HARP"/>
    <property type="match status" value="1"/>
</dbReference>
<gene>
    <name evidence="3" type="ORF">WUBG_10728</name>
</gene>
<name>J9EMU5_WUCBA</name>
<feature type="non-terminal residue" evidence="3">
    <location>
        <position position="283"/>
    </location>
</feature>
<dbReference type="PROSITE" id="PS51467">
    <property type="entry name" value="HARP"/>
    <property type="match status" value="1"/>
</dbReference>
<evidence type="ECO:0000313" key="3">
    <source>
        <dbReference type="EMBL" id="EJW78362.1"/>
    </source>
</evidence>
<evidence type="ECO:0000256" key="1">
    <source>
        <dbReference type="SAM" id="MobiDB-lite"/>
    </source>
</evidence>
<dbReference type="EMBL" id="ADBV01006662">
    <property type="protein sequence ID" value="EJW78362.1"/>
    <property type="molecule type" value="Genomic_DNA"/>
</dbReference>
<feature type="domain" description="HARP" evidence="2">
    <location>
        <begin position="165"/>
        <end position="241"/>
    </location>
</feature>
<comment type="caution">
    <text evidence="3">The sequence shown here is derived from an EMBL/GenBank/DDBJ whole genome shotgun (WGS) entry which is preliminary data.</text>
</comment>
<sequence length="283" mass="31829">MYDLQVARVDMATSSLTTEQLKRIERNRAEAVRRMALRQQRQEKPENMKHINTVSNCSTIGTSDASVKAQMMLRPGLWSLNSSRKVSVTVRDESRSVQQSVANEHGGSKLPAAASDHSPQPMTHRAEQQQPSTSAPSVPLKTILDRKPLPALSPIKRPPVVTTVHLKQTVVTVIFKLIDTKSFQVQFAPFSHSVLSVLKAIPSKIYIPDIRAWSFPLEDICTVENALQSLDDVSLEIEKFSDHIIKTLLTYRKSNISMNEPNLEKHIEKTLVDALFPYQRRGI</sequence>
<evidence type="ECO:0000313" key="4">
    <source>
        <dbReference type="Proteomes" id="UP000004810"/>
    </source>
</evidence>
<reference evidence="4" key="1">
    <citation type="submission" date="2012-08" db="EMBL/GenBank/DDBJ databases">
        <title>The Genome Sequence of Wuchereria bancrofti.</title>
        <authorList>
            <person name="Nutman T.B."/>
            <person name="Fink D.L."/>
            <person name="Russ C."/>
            <person name="Young S."/>
            <person name="Zeng Q."/>
            <person name="Koehrsen M."/>
            <person name="Alvarado L."/>
            <person name="Berlin A."/>
            <person name="Chapman S.B."/>
            <person name="Chen Z."/>
            <person name="Freedman E."/>
            <person name="Gellesch M."/>
            <person name="Goldberg J."/>
            <person name="Griggs A."/>
            <person name="Gujja S."/>
            <person name="Heilman E.R."/>
            <person name="Heiman D."/>
            <person name="Hepburn T."/>
            <person name="Howarth C."/>
            <person name="Jen D."/>
            <person name="Larson L."/>
            <person name="Lewis B."/>
            <person name="Mehta T."/>
            <person name="Park D."/>
            <person name="Pearson M."/>
            <person name="Roberts A."/>
            <person name="Saif S."/>
            <person name="Shea T."/>
            <person name="Shenoy N."/>
            <person name="Sisk P."/>
            <person name="Stolte C."/>
            <person name="Sykes S."/>
            <person name="Walk T."/>
            <person name="White J."/>
            <person name="Yandava C."/>
            <person name="Haas B."/>
            <person name="Henn M.R."/>
            <person name="Nusbaum C."/>
            <person name="Birren B."/>
        </authorList>
    </citation>
    <scope>NUCLEOTIDE SEQUENCE [LARGE SCALE GENOMIC DNA]</scope>
    <source>
        <strain evidence="4">NA</strain>
    </source>
</reference>
<organism evidence="3 4">
    <name type="scientific">Wuchereria bancrofti</name>
    <dbReference type="NCBI Taxonomy" id="6293"/>
    <lineage>
        <taxon>Eukaryota</taxon>
        <taxon>Metazoa</taxon>
        <taxon>Ecdysozoa</taxon>
        <taxon>Nematoda</taxon>
        <taxon>Chromadorea</taxon>
        <taxon>Rhabditida</taxon>
        <taxon>Spirurina</taxon>
        <taxon>Spiruromorpha</taxon>
        <taxon>Filarioidea</taxon>
        <taxon>Onchocercidae</taxon>
        <taxon>Wuchereria</taxon>
    </lineage>
</organism>
<protein>
    <recommendedName>
        <fullName evidence="2">HARP domain-containing protein</fullName>
    </recommendedName>
</protein>
<evidence type="ECO:0000259" key="2">
    <source>
        <dbReference type="PROSITE" id="PS51467"/>
    </source>
</evidence>
<proteinExistence type="predicted"/>
<accession>J9EMU5</accession>